<sequence length="73" mass="7933">MFANAQGSPEPTWFKSSYSGANTTECVEAAFLLPQVLIRDSKRPTAACLLVSAEAWTSFLSKTSHLTKPTRIA</sequence>
<evidence type="ECO:0000259" key="1">
    <source>
        <dbReference type="Pfam" id="PF04149"/>
    </source>
</evidence>
<evidence type="ECO:0000313" key="3">
    <source>
        <dbReference type="Proteomes" id="UP000661025"/>
    </source>
</evidence>
<organism evidence="2 3">
    <name type="scientific">Streptomyces caniscabiei</name>
    <dbReference type="NCBI Taxonomy" id="2746961"/>
    <lineage>
        <taxon>Bacteria</taxon>
        <taxon>Bacillati</taxon>
        <taxon>Actinomycetota</taxon>
        <taxon>Actinomycetes</taxon>
        <taxon>Kitasatosporales</taxon>
        <taxon>Streptomycetaceae</taxon>
        <taxon>Streptomyces</taxon>
    </lineage>
</organism>
<accession>A0A927QQL1</accession>
<dbReference type="Pfam" id="PF04149">
    <property type="entry name" value="DUF397"/>
    <property type="match status" value="1"/>
</dbReference>
<dbReference type="RefSeq" id="WP_192365012.1">
    <property type="nucleotide sequence ID" value="NZ_CP119182.1"/>
</dbReference>
<reference evidence="2" key="1">
    <citation type="submission" date="2020-09" db="EMBL/GenBank/DDBJ databases">
        <title>Streptomyces canutascabiei sp. nov., which causes potato common scab and is distributed across the world.</title>
        <authorList>
            <person name="Nguyen H.P."/>
            <person name="Weisberg A.J."/>
            <person name="Chang J.H."/>
            <person name="Clarke C.R."/>
        </authorList>
    </citation>
    <scope>NUCLEOTIDE SEQUENCE</scope>
    <source>
        <strain evidence="2">ID-01-6.2a</strain>
    </source>
</reference>
<evidence type="ECO:0000313" key="2">
    <source>
        <dbReference type="EMBL" id="MBD9728729.1"/>
    </source>
</evidence>
<comment type="caution">
    <text evidence="2">The sequence shown here is derived from an EMBL/GenBank/DDBJ whole genome shotgun (WGS) entry which is preliminary data.</text>
</comment>
<dbReference type="InterPro" id="IPR007278">
    <property type="entry name" value="DUF397"/>
</dbReference>
<proteinExistence type="predicted"/>
<gene>
    <name evidence="2" type="ORF">IHE70_37225</name>
</gene>
<dbReference type="Proteomes" id="UP000661025">
    <property type="component" value="Unassembled WGS sequence"/>
</dbReference>
<feature type="domain" description="DUF397" evidence="1">
    <location>
        <begin position="12"/>
        <end position="61"/>
    </location>
</feature>
<dbReference type="GeneID" id="79933369"/>
<name>A0A927QQL1_9ACTN</name>
<dbReference type="EMBL" id="JACYXT010000021">
    <property type="protein sequence ID" value="MBD9728729.1"/>
    <property type="molecule type" value="Genomic_DNA"/>
</dbReference>
<protein>
    <submittedName>
        <fullName evidence="2">DUF397 domain-containing protein</fullName>
    </submittedName>
</protein>
<dbReference type="AlphaFoldDB" id="A0A927QQL1"/>